<evidence type="ECO:0000256" key="1">
    <source>
        <dbReference type="SAM" id="MobiDB-lite"/>
    </source>
</evidence>
<dbReference type="Proteomes" id="UP000006854">
    <property type="component" value="Chromosome"/>
</dbReference>
<evidence type="ECO:0000313" key="2">
    <source>
        <dbReference type="EMBL" id="CCA58894.1"/>
    </source>
</evidence>
<evidence type="ECO:0000313" key="3">
    <source>
        <dbReference type="Proteomes" id="UP000006854"/>
    </source>
</evidence>
<dbReference type="PATRIC" id="fig|953739.5.peg.834"/>
<protein>
    <submittedName>
        <fullName evidence="2">Uncharacterized protein</fullName>
    </submittedName>
</protein>
<feature type="compositionally biased region" description="Pro residues" evidence="1">
    <location>
        <begin position="108"/>
        <end position="123"/>
    </location>
</feature>
<sequence length="123" mass="13506">MEIYRKADHPDRLHIVTRTGAPEELLARLDASGLERRQEVTEGPVYTWHETPGGLGQRAQRQLATRAILPLLIAGFNVNIDPEELDVTAWAQSMLAHRASQKPNADPSQPPPPPAAGPPGPRR</sequence>
<feature type="region of interest" description="Disordered" evidence="1">
    <location>
        <begin position="96"/>
        <end position="123"/>
    </location>
</feature>
<accession>F2R885</accession>
<organism evidence="2 3">
    <name type="scientific">Streptomyces venezuelae (strain ATCC 10712 / CBS 650.69 / DSM 40230 / JCM 4526 / NBRC 13096 / PD 04745)</name>
    <dbReference type="NCBI Taxonomy" id="953739"/>
    <lineage>
        <taxon>Bacteria</taxon>
        <taxon>Bacillati</taxon>
        <taxon>Actinomycetota</taxon>
        <taxon>Actinomycetes</taxon>
        <taxon>Kitasatosporales</taxon>
        <taxon>Streptomycetaceae</taxon>
        <taxon>Streptomyces</taxon>
    </lineage>
</organism>
<name>F2R885_STRVP</name>
<gene>
    <name evidence="2" type="ordered locus">SVEN_5608</name>
</gene>
<dbReference type="KEGG" id="sve:SVEN_5608"/>
<keyword evidence="3" id="KW-1185">Reference proteome</keyword>
<dbReference type="HOGENOM" id="CLU_1894953_0_0_11"/>
<proteinExistence type="predicted"/>
<dbReference type="AlphaFoldDB" id="F2R885"/>
<dbReference type="EMBL" id="FR845719">
    <property type="protein sequence ID" value="CCA58894.1"/>
    <property type="molecule type" value="Genomic_DNA"/>
</dbReference>
<dbReference type="eggNOG" id="ENOG5031IY5">
    <property type="taxonomic scope" value="Bacteria"/>
</dbReference>
<reference evidence="2 3" key="1">
    <citation type="journal article" date="2011" name="BMC Genomics">
        <title>Genome-wide analysis of the role of GlnR in Streptomyces venezuelae provides new insights into global nitrogen regulation in actinomycetes.</title>
        <authorList>
            <person name="Pullan S.T."/>
            <person name="Bibb M.J."/>
            <person name="Merrick M."/>
        </authorList>
    </citation>
    <scope>NUCLEOTIDE SEQUENCE [LARGE SCALE GENOMIC DNA]</scope>
    <source>
        <strain evidence="3">ATCC 10712 / CBS 650.69 / DSM 40230 / JCM 4526 / NBRC 13096 / PD 04745</strain>
    </source>
</reference>
<dbReference type="STRING" id="953739.SVEN_5608"/>